<keyword evidence="1" id="KW-0812">Transmembrane</keyword>
<name>A0A6M2DCL4_XENCH</name>
<feature type="transmembrane region" description="Helical" evidence="1">
    <location>
        <begin position="66"/>
        <end position="83"/>
    </location>
</feature>
<keyword evidence="1" id="KW-0472">Membrane</keyword>
<keyword evidence="1" id="KW-1133">Transmembrane helix</keyword>
<organism evidence="2">
    <name type="scientific">Xenopsylla cheopis</name>
    <name type="common">Oriental rat flea</name>
    <name type="synonym">Pulex cheopis</name>
    <dbReference type="NCBI Taxonomy" id="163159"/>
    <lineage>
        <taxon>Eukaryota</taxon>
        <taxon>Metazoa</taxon>
        <taxon>Ecdysozoa</taxon>
        <taxon>Arthropoda</taxon>
        <taxon>Hexapoda</taxon>
        <taxon>Insecta</taxon>
        <taxon>Pterygota</taxon>
        <taxon>Neoptera</taxon>
        <taxon>Endopterygota</taxon>
        <taxon>Siphonaptera</taxon>
        <taxon>Pulicidae</taxon>
        <taxon>Xenopsyllinae</taxon>
        <taxon>Xenopsylla</taxon>
    </lineage>
</organism>
<sequence length="102" mass="12240">MSKRRFGFIGKILKRIDYVNDLEMTSILFFVTDCILQLFLFIYIYIFHFFSQLNLIFAILEHKIKIIYSLFYAFWLKIALVDISRGKGHLNVVGQKIIFFIF</sequence>
<protein>
    <submittedName>
        <fullName evidence="2">Putative product</fullName>
    </submittedName>
</protein>
<feature type="transmembrane region" description="Helical" evidence="1">
    <location>
        <begin position="21"/>
        <end position="46"/>
    </location>
</feature>
<dbReference type="AlphaFoldDB" id="A0A6M2DCL4"/>
<reference evidence="2" key="1">
    <citation type="submission" date="2020-03" db="EMBL/GenBank/DDBJ databases">
        <title>Transcriptomic Profiling of the Digestive Tract of the Rat Flea, Xenopsylla cheopis, Following Blood Feeding and Infection with Yersinia pestis.</title>
        <authorList>
            <person name="Bland D.M."/>
            <person name="Martens C.A."/>
            <person name="Virtaneva K."/>
            <person name="Kanakabandi K."/>
            <person name="Long D."/>
            <person name="Rosenke R."/>
            <person name="Saturday G.A."/>
            <person name="Hoyt F.H."/>
            <person name="Bruno D.P."/>
            <person name="Ribeiro J.M.C."/>
            <person name="Hinnebusch J."/>
        </authorList>
    </citation>
    <scope>NUCLEOTIDE SEQUENCE</scope>
</reference>
<dbReference type="EMBL" id="GIIL01000176">
    <property type="protein sequence ID" value="NOV43902.1"/>
    <property type="molecule type" value="Transcribed_RNA"/>
</dbReference>
<accession>A0A6M2DCL4</accession>
<evidence type="ECO:0000256" key="1">
    <source>
        <dbReference type="SAM" id="Phobius"/>
    </source>
</evidence>
<proteinExistence type="predicted"/>
<evidence type="ECO:0000313" key="2">
    <source>
        <dbReference type="EMBL" id="NOV43902.1"/>
    </source>
</evidence>